<dbReference type="Proteomes" id="UP000244754">
    <property type="component" value="Chromosome"/>
</dbReference>
<gene>
    <name evidence="1" type="ORF">C3E79_02405</name>
</gene>
<dbReference type="AlphaFoldDB" id="A0A2S0WCT3"/>
<dbReference type="EMBL" id="CP026948">
    <property type="protein sequence ID" value="AWB83482.1"/>
    <property type="molecule type" value="Genomic_DNA"/>
</dbReference>
<proteinExistence type="predicted"/>
<keyword evidence="2" id="KW-1185">Reference proteome</keyword>
<dbReference type="RefSeq" id="WP_108403472.1">
    <property type="nucleotide sequence ID" value="NZ_CP026948.1"/>
</dbReference>
<dbReference type="KEGG" id="clia:C3E79_02405"/>
<organism evidence="1 2">
    <name type="scientific">Corynebacterium liangguodongii</name>
    <dbReference type="NCBI Taxonomy" id="2079535"/>
    <lineage>
        <taxon>Bacteria</taxon>
        <taxon>Bacillati</taxon>
        <taxon>Actinomycetota</taxon>
        <taxon>Actinomycetes</taxon>
        <taxon>Mycobacteriales</taxon>
        <taxon>Corynebacteriaceae</taxon>
        <taxon>Corynebacterium</taxon>
    </lineage>
</organism>
<dbReference type="OrthoDB" id="4425547at2"/>
<reference evidence="2" key="1">
    <citation type="submission" date="2018-01" db="EMBL/GenBank/DDBJ databases">
        <authorList>
            <person name="Li J."/>
        </authorList>
    </citation>
    <scope>NUCLEOTIDE SEQUENCE [LARGE SCALE GENOMIC DNA]</scope>
    <source>
        <strain evidence="2">2184</strain>
    </source>
</reference>
<name>A0A2S0WCT3_9CORY</name>
<evidence type="ECO:0000313" key="2">
    <source>
        <dbReference type="Proteomes" id="UP000244754"/>
    </source>
</evidence>
<accession>A0A2S0WCT3</accession>
<sequence>MTLFLGPRTSPSPVAAVLAASIISAGGRFLALSGTTWTVLAAVALGAFTAWRASQWPALNQLGASFRRWLRGGLGFVAVSALVLTAATVAAGQVNMARNPWYSMFDIFIITDGSAPYLDTYSAPYMVDDAGQTAGTIVLGVLLTFALFCVAGLAGIAIGLASKDRTAAIILVTSAALAGLCAGIALASLGETVEIAGEVLHETSPNAGAVAAAIVLAILAPGAAWVIARAQRYCP</sequence>
<evidence type="ECO:0000313" key="1">
    <source>
        <dbReference type="EMBL" id="AWB83482.1"/>
    </source>
</evidence>
<protein>
    <submittedName>
        <fullName evidence="1">Uncharacterized protein</fullName>
    </submittedName>
</protein>